<dbReference type="PATRIC" id="fig|1359153.3.peg.345"/>
<evidence type="ECO:0000313" key="2">
    <source>
        <dbReference type="Proteomes" id="UP000033385"/>
    </source>
</evidence>
<sequence length="40" mass="4710">MTVLMRKTFSKTSRNPPIIAKLCKKLQHFRYSSDKQNPNT</sequence>
<evidence type="ECO:0000313" key="1">
    <source>
        <dbReference type="EMBL" id="KJV66736.1"/>
    </source>
</evidence>
<accession>A0A0F3NG47</accession>
<dbReference type="EMBL" id="LANW01000001">
    <property type="protein sequence ID" value="KJV66736.1"/>
    <property type="molecule type" value="Genomic_DNA"/>
</dbReference>
<name>A0A0F3NG47_ANAPH</name>
<protein>
    <submittedName>
        <fullName evidence="1">Uncharacterized protein</fullName>
    </submittedName>
</protein>
<dbReference type="Proteomes" id="UP000033385">
    <property type="component" value="Unassembled WGS sequence"/>
</dbReference>
<organism evidence="1 2">
    <name type="scientific">Anaplasma phagocytophilum str. ApNP</name>
    <dbReference type="NCBI Taxonomy" id="1359153"/>
    <lineage>
        <taxon>Bacteria</taxon>
        <taxon>Pseudomonadati</taxon>
        <taxon>Pseudomonadota</taxon>
        <taxon>Alphaproteobacteria</taxon>
        <taxon>Rickettsiales</taxon>
        <taxon>Anaplasmataceae</taxon>
        <taxon>Anaplasma</taxon>
        <taxon>phagocytophilum group</taxon>
    </lineage>
</organism>
<gene>
    <name evidence="1" type="ORF">APHNP_0334</name>
</gene>
<proteinExistence type="predicted"/>
<dbReference type="AlphaFoldDB" id="A0A0F3NG47"/>
<comment type="caution">
    <text evidence="1">The sequence shown here is derived from an EMBL/GenBank/DDBJ whole genome shotgun (WGS) entry which is preliminary data.</text>
</comment>
<reference evidence="1 2" key="1">
    <citation type="submission" date="2015-01" db="EMBL/GenBank/DDBJ databases">
        <title>Genome Sequencing of Rickettsiales.</title>
        <authorList>
            <person name="Daugherty S.C."/>
            <person name="Su Q."/>
            <person name="Abolude K."/>
            <person name="Beier-Sexton M."/>
            <person name="Carlyon J.A."/>
            <person name="Carter R."/>
            <person name="Day N.P."/>
            <person name="Dumler S.J."/>
            <person name="Dyachenko V."/>
            <person name="Godinez A."/>
            <person name="Kurtti T.J."/>
            <person name="Lichay M."/>
            <person name="Mullins K.E."/>
            <person name="Ott S."/>
            <person name="Pappas-Brown V."/>
            <person name="Paris D.H."/>
            <person name="Patel P."/>
            <person name="Richards A.L."/>
            <person name="Sadzewicz L."/>
            <person name="Sears K."/>
            <person name="Seidman D."/>
            <person name="Sengamalay N."/>
            <person name="Stenos J."/>
            <person name="Tallon L.J."/>
            <person name="Vincent G."/>
            <person name="Fraser C.M."/>
            <person name="Munderloh U."/>
            <person name="Dunning-Hotopp J.C."/>
        </authorList>
    </citation>
    <scope>NUCLEOTIDE SEQUENCE [LARGE SCALE GENOMIC DNA]</scope>
    <source>
        <strain evidence="1 2">ApNP</strain>
    </source>
</reference>